<name>A0A086JN74_TOXGO</name>
<sequence>MSASSDRLLSCGVSSVVLLNCDFHLCPFEVPVFSLSLCSFRSCFVFSSFRTQFFSLLSSPVSISPFFPVSRLLNFRVCSFRRSRLSSRIRLSPVSLPPTSSFVFCCASFRGGVRLHSRFLAFCLLPSPRELCDFSSSAGTGVSARKNLLGQSRV</sequence>
<evidence type="ECO:0000313" key="1">
    <source>
        <dbReference type="EMBL" id="KFG33592.1"/>
    </source>
</evidence>
<comment type="caution">
    <text evidence="1">The sequence shown here is derived from an EMBL/GenBank/DDBJ whole genome shotgun (WGS) entry which is preliminary data.</text>
</comment>
<dbReference type="VEuPathDB" id="ToxoDB:TGP89_205110"/>
<gene>
    <name evidence="1" type="ORF">TGP89_205110</name>
</gene>
<reference evidence="1 2" key="1">
    <citation type="submission" date="2014-03" db="EMBL/GenBank/DDBJ databases">
        <authorList>
            <person name="Sibley D."/>
            <person name="Venepally P."/>
            <person name="Karamycheva S."/>
            <person name="Hadjithomas M."/>
            <person name="Khan A."/>
            <person name="Brunk B."/>
            <person name="Roos D."/>
            <person name="Caler E."/>
            <person name="Lorenzi H."/>
        </authorList>
    </citation>
    <scope>NUCLEOTIDE SEQUENCE [LARGE SCALE GENOMIC DNA]</scope>
    <source>
        <strain evidence="2">p89</strain>
    </source>
</reference>
<accession>A0A086JN74</accession>
<dbReference type="AlphaFoldDB" id="A0A086JN74"/>
<organism evidence="1 2">
    <name type="scientific">Toxoplasma gondii p89</name>
    <dbReference type="NCBI Taxonomy" id="943119"/>
    <lineage>
        <taxon>Eukaryota</taxon>
        <taxon>Sar</taxon>
        <taxon>Alveolata</taxon>
        <taxon>Apicomplexa</taxon>
        <taxon>Conoidasida</taxon>
        <taxon>Coccidia</taxon>
        <taxon>Eucoccidiorida</taxon>
        <taxon>Eimeriorina</taxon>
        <taxon>Sarcocystidae</taxon>
        <taxon>Toxoplasma</taxon>
    </lineage>
</organism>
<dbReference type="EMBL" id="AEYI02001748">
    <property type="protein sequence ID" value="KFG33592.1"/>
    <property type="molecule type" value="Genomic_DNA"/>
</dbReference>
<proteinExistence type="predicted"/>
<dbReference type="Proteomes" id="UP000028828">
    <property type="component" value="Unassembled WGS sequence"/>
</dbReference>
<evidence type="ECO:0000313" key="2">
    <source>
        <dbReference type="Proteomes" id="UP000028828"/>
    </source>
</evidence>
<protein>
    <submittedName>
        <fullName evidence="1">Uncharacterized protein</fullName>
    </submittedName>
</protein>